<feature type="compositionally biased region" description="Basic residues" evidence="1">
    <location>
        <begin position="1"/>
        <end position="11"/>
    </location>
</feature>
<evidence type="ECO:0000256" key="1">
    <source>
        <dbReference type="SAM" id="MobiDB-lite"/>
    </source>
</evidence>
<protein>
    <submittedName>
        <fullName evidence="2">Uncharacterized protein</fullName>
    </submittedName>
</protein>
<evidence type="ECO:0000313" key="3">
    <source>
        <dbReference type="Proteomes" id="UP001470230"/>
    </source>
</evidence>
<comment type="caution">
    <text evidence="2">The sequence shown here is derived from an EMBL/GenBank/DDBJ whole genome shotgun (WGS) entry which is preliminary data.</text>
</comment>
<feature type="compositionally biased region" description="Low complexity" evidence="1">
    <location>
        <begin position="12"/>
        <end position="21"/>
    </location>
</feature>
<organism evidence="2 3">
    <name type="scientific">Tritrichomonas musculus</name>
    <dbReference type="NCBI Taxonomy" id="1915356"/>
    <lineage>
        <taxon>Eukaryota</taxon>
        <taxon>Metamonada</taxon>
        <taxon>Parabasalia</taxon>
        <taxon>Tritrichomonadida</taxon>
        <taxon>Tritrichomonadidae</taxon>
        <taxon>Tritrichomonas</taxon>
    </lineage>
</organism>
<dbReference type="EMBL" id="JAPFFF010000030">
    <property type="protein sequence ID" value="KAK8845818.1"/>
    <property type="molecule type" value="Genomic_DNA"/>
</dbReference>
<keyword evidence="3" id="KW-1185">Reference proteome</keyword>
<reference evidence="2 3" key="1">
    <citation type="submission" date="2024-04" db="EMBL/GenBank/DDBJ databases">
        <title>Tritrichomonas musculus Genome.</title>
        <authorList>
            <person name="Alves-Ferreira E."/>
            <person name="Grigg M."/>
            <person name="Lorenzi H."/>
            <person name="Galac M."/>
        </authorList>
    </citation>
    <scope>NUCLEOTIDE SEQUENCE [LARGE SCALE GENOMIC DNA]</scope>
    <source>
        <strain evidence="2 3">EAF2021</strain>
    </source>
</reference>
<sequence length="138" mass="15862">MKPTKKSKKSKQQSSQNQFQSQLSDLFKKKTAKTRLKRGEGCDAKDVMDIILGFDQKESVACNKISEQFSSGITHTELKAIAELICEKTGLQLSRQAKRDDRVLHKWYDDNWDVIAPHVERINVFDQNHVLIRGKSDE</sequence>
<proteinExistence type="predicted"/>
<dbReference type="Proteomes" id="UP001470230">
    <property type="component" value="Unassembled WGS sequence"/>
</dbReference>
<evidence type="ECO:0000313" key="2">
    <source>
        <dbReference type="EMBL" id="KAK8845818.1"/>
    </source>
</evidence>
<accession>A0ABR2HFE4</accession>
<feature type="region of interest" description="Disordered" evidence="1">
    <location>
        <begin position="1"/>
        <end position="21"/>
    </location>
</feature>
<name>A0ABR2HFE4_9EUKA</name>
<gene>
    <name evidence="2" type="ORF">M9Y10_020741</name>
</gene>